<accession>A0ABQ5MI11</accession>
<dbReference type="Proteomes" id="UP001143543">
    <property type="component" value="Unassembled WGS sequence"/>
</dbReference>
<dbReference type="EMBL" id="BRVO01000001">
    <property type="protein sequence ID" value="GLB49033.1"/>
    <property type="molecule type" value="Genomic_DNA"/>
</dbReference>
<keyword evidence="2" id="KW-1185">Reference proteome</keyword>
<evidence type="ECO:0000313" key="2">
    <source>
        <dbReference type="Proteomes" id="UP001143543"/>
    </source>
</evidence>
<organism evidence="1 2">
    <name type="scientific">Neptunitalea lumnitzerae</name>
    <dbReference type="NCBI Taxonomy" id="2965509"/>
    <lineage>
        <taxon>Bacteria</taxon>
        <taxon>Pseudomonadati</taxon>
        <taxon>Bacteroidota</taxon>
        <taxon>Flavobacteriia</taxon>
        <taxon>Flavobacteriales</taxon>
        <taxon>Flavobacteriaceae</taxon>
        <taxon>Neptunitalea</taxon>
    </lineage>
</organism>
<gene>
    <name evidence="1" type="ORF">Y10_14010</name>
</gene>
<reference evidence="1" key="1">
    <citation type="submission" date="2022-07" db="EMBL/GenBank/DDBJ databases">
        <title>Taxonomy of Novel Oxalotrophic and Methylotrophic Bacteria.</title>
        <authorList>
            <person name="Sahin N."/>
            <person name="Tani A."/>
        </authorList>
    </citation>
    <scope>NUCLEOTIDE SEQUENCE</scope>
    <source>
        <strain evidence="1">Y10</strain>
    </source>
</reference>
<proteinExistence type="predicted"/>
<dbReference type="Pfam" id="PF16250">
    <property type="entry name" value="DUF4907"/>
    <property type="match status" value="1"/>
</dbReference>
<dbReference type="RefSeq" id="WP_281764650.1">
    <property type="nucleotide sequence ID" value="NZ_BRVO01000001.1"/>
</dbReference>
<evidence type="ECO:0008006" key="3">
    <source>
        <dbReference type="Google" id="ProtNLM"/>
    </source>
</evidence>
<protein>
    <recommendedName>
        <fullName evidence="3">DUF4907 domain-containing protein</fullName>
    </recommendedName>
</protein>
<evidence type="ECO:0000313" key="1">
    <source>
        <dbReference type="EMBL" id="GLB49033.1"/>
    </source>
</evidence>
<name>A0ABQ5MI11_9FLAO</name>
<comment type="caution">
    <text evidence="1">The sequence shown here is derived from an EMBL/GenBank/DDBJ whole genome shotgun (WGS) entry which is preliminary data.</text>
</comment>
<sequence length="116" mass="13056">MSVVGRKSLLITGIVVLLLVSAFGFFNKVIAKEPKADEPKVEVYKEENGYAYKILYNDKVIINQPFIPAVAGKFVFCTEEDAQKTGELVKNRFILNENPTISVKDIKRLEISLDCM</sequence>
<dbReference type="InterPro" id="IPR032593">
    <property type="entry name" value="DUF4907"/>
</dbReference>